<feature type="coiled-coil region" evidence="7">
    <location>
        <begin position="45"/>
        <end position="110"/>
    </location>
</feature>
<reference evidence="9 10" key="1">
    <citation type="submission" date="2020-02" db="EMBL/GenBank/DDBJ databases">
        <title>Genome sequence of strain CCNWXJ40-4.</title>
        <authorList>
            <person name="Gao J."/>
            <person name="Sun J."/>
        </authorList>
    </citation>
    <scope>NUCLEOTIDE SEQUENCE [LARGE SCALE GENOMIC DNA]</scope>
    <source>
        <strain evidence="9 10">CCNWXJ 40-4</strain>
    </source>
</reference>
<dbReference type="PANTHER" id="PTHR21666:SF288">
    <property type="entry name" value="CELL DIVISION PROTEIN YTFB"/>
    <property type="match status" value="1"/>
</dbReference>
<dbReference type="Gene3D" id="2.70.70.10">
    <property type="entry name" value="Glucose Permease (Domain IIA)"/>
    <property type="match status" value="1"/>
</dbReference>
<keyword evidence="10" id="KW-1185">Reference proteome</keyword>
<keyword evidence="2" id="KW-0645">Protease</keyword>
<protein>
    <submittedName>
        <fullName evidence="9">Murein hydrolase activator EnvC</fullName>
    </submittedName>
</protein>
<evidence type="ECO:0000313" key="9">
    <source>
        <dbReference type="EMBL" id="NGO49775.1"/>
    </source>
</evidence>
<evidence type="ECO:0000256" key="2">
    <source>
        <dbReference type="ARBA" id="ARBA00022670"/>
    </source>
</evidence>
<keyword evidence="5" id="KW-0862">Zinc</keyword>
<name>A0A6G4W4V3_9HYPH</name>
<evidence type="ECO:0000256" key="6">
    <source>
        <dbReference type="ARBA" id="ARBA00023049"/>
    </source>
</evidence>
<comment type="caution">
    <text evidence="9">The sequence shown here is derived from an EMBL/GenBank/DDBJ whole genome shotgun (WGS) entry which is preliminary data.</text>
</comment>
<dbReference type="Proteomes" id="UP001642900">
    <property type="component" value="Unassembled WGS sequence"/>
</dbReference>
<dbReference type="InterPro" id="IPR016047">
    <property type="entry name" value="M23ase_b-sheet_dom"/>
</dbReference>
<dbReference type="PANTHER" id="PTHR21666">
    <property type="entry name" value="PEPTIDASE-RELATED"/>
    <property type="match status" value="1"/>
</dbReference>
<dbReference type="GO" id="GO:0046872">
    <property type="term" value="F:metal ion binding"/>
    <property type="evidence" value="ECO:0007669"/>
    <property type="project" value="UniProtKB-KW"/>
</dbReference>
<dbReference type="InterPro" id="IPR050570">
    <property type="entry name" value="Cell_wall_metabolism_enzyme"/>
</dbReference>
<feature type="coiled-coil region" evidence="7">
    <location>
        <begin position="202"/>
        <end position="281"/>
    </location>
</feature>
<evidence type="ECO:0000256" key="3">
    <source>
        <dbReference type="ARBA" id="ARBA00022723"/>
    </source>
</evidence>
<dbReference type="InterPro" id="IPR011055">
    <property type="entry name" value="Dup_hybrid_motif"/>
</dbReference>
<evidence type="ECO:0000256" key="5">
    <source>
        <dbReference type="ARBA" id="ARBA00022833"/>
    </source>
</evidence>
<feature type="domain" description="M23ase beta-sheet core" evidence="8">
    <location>
        <begin position="327"/>
        <end position="424"/>
    </location>
</feature>
<dbReference type="GO" id="GO:0006508">
    <property type="term" value="P:proteolysis"/>
    <property type="evidence" value="ECO:0007669"/>
    <property type="project" value="UniProtKB-KW"/>
</dbReference>
<dbReference type="RefSeq" id="WP_165022003.1">
    <property type="nucleotide sequence ID" value="NZ_JAAKZF010000001.1"/>
</dbReference>
<keyword evidence="7" id="KW-0175">Coiled coil</keyword>
<dbReference type="SUPFAM" id="SSF51261">
    <property type="entry name" value="Duplicated hybrid motif"/>
    <property type="match status" value="1"/>
</dbReference>
<dbReference type="EMBL" id="JAAKZF010000001">
    <property type="protein sequence ID" value="NGO49775.1"/>
    <property type="molecule type" value="Genomic_DNA"/>
</dbReference>
<dbReference type="GO" id="GO:0004222">
    <property type="term" value="F:metalloendopeptidase activity"/>
    <property type="evidence" value="ECO:0007669"/>
    <property type="project" value="TreeGrafter"/>
</dbReference>
<comment type="cofactor">
    <cofactor evidence="1">
        <name>Zn(2+)</name>
        <dbReference type="ChEBI" id="CHEBI:29105"/>
    </cofactor>
</comment>
<keyword evidence="3" id="KW-0479">Metal-binding</keyword>
<dbReference type="CDD" id="cd12797">
    <property type="entry name" value="M23_peptidase"/>
    <property type="match status" value="1"/>
</dbReference>
<evidence type="ECO:0000313" key="10">
    <source>
        <dbReference type="Proteomes" id="UP001642900"/>
    </source>
</evidence>
<sequence length="440" mass="47034">MTIVTGPKAELLRRGIFAAAMLLLGAGFAHGQDRVPEAAAPDLRRAEYERVLRESELSAERLEELAAEIADVKKDHASITASLIQSAKTEQKLSQDIDDITGRLEALKDQEDGIRRSLSARRGVLAEVLGALQRMGLNPPPAILVKPEDALSSVRSAILLGAVVPELRAETDILLADMKEMMRLSASIEAERGRLVASVGEQVAEKQRLNLLLQEKQKLQSEAETALAEEQRKSEQLAAKASSLKDLIAALEKQAEESRLAEEARRKAEQEKAEREAEIAALPDANRLLSAAPFASLRGQVAMPVAGRMKRRFGAKDGNGGVMLGDMVATQSGAIVTAPADGSVLYAGPFRSYGQLLILDAGDGYHVVLAGMSRINVTLGQSVLAGEPIGAMGEARVANASAASANTAPELYIEFRKDGKPVDPAPWWAERLSGRTGNGT</sequence>
<dbReference type="Pfam" id="PF01551">
    <property type="entry name" value="Peptidase_M23"/>
    <property type="match status" value="1"/>
</dbReference>
<gene>
    <name evidence="9" type="ORF">G6N73_01060</name>
</gene>
<evidence type="ECO:0000256" key="1">
    <source>
        <dbReference type="ARBA" id="ARBA00001947"/>
    </source>
</evidence>
<evidence type="ECO:0000256" key="4">
    <source>
        <dbReference type="ARBA" id="ARBA00022801"/>
    </source>
</evidence>
<accession>A0A6G4W4V3</accession>
<proteinExistence type="predicted"/>
<evidence type="ECO:0000256" key="7">
    <source>
        <dbReference type="SAM" id="Coils"/>
    </source>
</evidence>
<evidence type="ECO:0000259" key="8">
    <source>
        <dbReference type="Pfam" id="PF01551"/>
    </source>
</evidence>
<keyword evidence="4 9" id="KW-0378">Hydrolase</keyword>
<dbReference type="AlphaFoldDB" id="A0A6G4W4V3"/>
<keyword evidence="6" id="KW-0482">Metalloprotease</keyword>
<organism evidence="9 10">
    <name type="scientific">Allomesorhizobium camelthorni</name>
    <dbReference type="NCBI Taxonomy" id="475069"/>
    <lineage>
        <taxon>Bacteria</taxon>
        <taxon>Pseudomonadati</taxon>
        <taxon>Pseudomonadota</taxon>
        <taxon>Alphaproteobacteria</taxon>
        <taxon>Hyphomicrobiales</taxon>
        <taxon>Phyllobacteriaceae</taxon>
        <taxon>Allomesorhizobium</taxon>
    </lineage>
</organism>